<dbReference type="GeneID" id="98062217"/>
<gene>
    <name evidence="2" type="ORF">B9O19_00795</name>
</gene>
<reference evidence="2 3" key="1">
    <citation type="submission" date="2017-04" db="EMBL/GenBank/DDBJ databases">
        <title>Monoglobus pectinilyticus 14 draft genome.</title>
        <authorList>
            <person name="Kim C."/>
            <person name="Rosendale D.I."/>
            <person name="Kelly W.J."/>
            <person name="Tannock G.W."/>
            <person name="Patchett M.L."/>
            <person name="Jordens J.Z."/>
        </authorList>
    </citation>
    <scope>NUCLEOTIDE SEQUENCE [LARGE SCALE GENOMIC DNA]</scope>
    <source>
        <strain evidence="2 3">14</strain>
    </source>
</reference>
<evidence type="ECO:0000313" key="3">
    <source>
        <dbReference type="Proteomes" id="UP000235589"/>
    </source>
</evidence>
<evidence type="ECO:0000313" key="2">
    <source>
        <dbReference type="EMBL" id="AUO18972.1"/>
    </source>
</evidence>
<dbReference type="PROSITE" id="PS50887">
    <property type="entry name" value="GGDEF"/>
    <property type="match status" value="1"/>
</dbReference>
<keyword evidence="3" id="KW-1185">Reference proteome</keyword>
<dbReference type="Pfam" id="PF00990">
    <property type="entry name" value="GGDEF"/>
    <property type="match status" value="1"/>
</dbReference>
<dbReference type="AlphaFoldDB" id="A0A2K9P137"/>
<dbReference type="CDD" id="cd01949">
    <property type="entry name" value="GGDEF"/>
    <property type="match status" value="1"/>
</dbReference>
<dbReference type="PANTHER" id="PTHR45138:SF9">
    <property type="entry name" value="DIGUANYLATE CYCLASE DGCM-RELATED"/>
    <property type="match status" value="1"/>
</dbReference>
<organism evidence="2 3">
    <name type="scientific">Monoglobus pectinilyticus</name>
    <dbReference type="NCBI Taxonomy" id="1981510"/>
    <lineage>
        <taxon>Bacteria</taxon>
        <taxon>Bacillati</taxon>
        <taxon>Bacillota</taxon>
        <taxon>Clostridia</taxon>
        <taxon>Monoglobales</taxon>
        <taxon>Monoglobaceae</taxon>
        <taxon>Monoglobus</taxon>
    </lineage>
</organism>
<dbReference type="InterPro" id="IPR000160">
    <property type="entry name" value="GGDEF_dom"/>
</dbReference>
<dbReference type="KEGG" id="mpec:B9O19_00795"/>
<dbReference type="GO" id="GO:0052621">
    <property type="term" value="F:diguanylate cyclase activity"/>
    <property type="evidence" value="ECO:0007669"/>
    <property type="project" value="TreeGrafter"/>
</dbReference>
<dbReference type="SUPFAM" id="SSF55073">
    <property type="entry name" value="Nucleotide cyclase"/>
    <property type="match status" value="1"/>
</dbReference>
<dbReference type="Proteomes" id="UP000235589">
    <property type="component" value="Chromosome"/>
</dbReference>
<dbReference type="RefSeq" id="WP_102365219.1">
    <property type="nucleotide sequence ID" value="NZ_CP020991.1"/>
</dbReference>
<proteinExistence type="predicted"/>
<dbReference type="InterPro" id="IPR050469">
    <property type="entry name" value="Diguanylate_Cyclase"/>
</dbReference>
<dbReference type="SMART" id="SM00267">
    <property type="entry name" value="GGDEF"/>
    <property type="match status" value="1"/>
</dbReference>
<sequence length="312" mass="36212">MKHNYTYNELISEIKILRNTFDIVRVVDPIICKVISEEILKESDTVDKLMPELSSAGLTGKDGFCFNVWSNESRCSNCISARTLIDKDFYVKFENINKNLYYIISKYINVDGRSFALEMVKDISRNFIFSEDEMFNTILDLKHKNKQLITDPLTNVYNRRYVEEHFINSYSRMKKLNRSVCLAILDIDNFKEVNDNYGHRTGDQILNYLAESWNNSLKDYKNTFIARYGGDEFIIVYESENYDEFQKMIFDIFTPACSYSTDENGNNIKLTVSVGCAGSDEIESDEFYDLFNLADNRLYQAKASGKSAIISK</sequence>
<dbReference type="OrthoDB" id="9804955at2"/>
<dbReference type="InterPro" id="IPR043128">
    <property type="entry name" value="Rev_trsase/Diguanyl_cyclase"/>
</dbReference>
<dbReference type="Gene3D" id="3.30.70.270">
    <property type="match status" value="1"/>
</dbReference>
<dbReference type="GO" id="GO:0005886">
    <property type="term" value="C:plasma membrane"/>
    <property type="evidence" value="ECO:0007669"/>
    <property type="project" value="TreeGrafter"/>
</dbReference>
<dbReference type="InterPro" id="IPR029787">
    <property type="entry name" value="Nucleotide_cyclase"/>
</dbReference>
<dbReference type="GO" id="GO:0043709">
    <property type="term" value="P:cell adhesion involved in single-species biofilm formation"/>
    <property type="evidence" value="ECO:0007669"/>
    <property type="project" value="TreeGrafter"/>
</dbReference>
<dbReference type="EMBL" id="CP020991">
    <property type="protein sequence ID" value="AUO18972.1"/>
    <property type="molecule type" value="Genomic_DNA"/>
</dbReference>
<dbReference type="GO" id="GO:1902201">
    <property type="term" value="P:negative regulation of bacterial-type flagellum-dependent cell motility"/>
    <property type="evidence" value="ECO:0007669"/>
    <property type="project" value="TreeGrafter"/>
</dbReference>
<evidence type="ECO:0000259" key="1">
    <source>
        <dbReference type="PROSITE" id="PS50887"/>
    </source>
</evidence>
<protein>
    <submittedName>
        <fullName evidence="2">Diguanylate cyclase</fullName>
    </submittedName>
</protein>
<dbReference type="PANTHER" id="PTHR45138">
    <property type="entry name" value="REGULATORY COMPONENTS OF SENSORY TRANSDUCTION SYSTEM"/>
    <property type="match status" value="1"/>
</dbReference>
<feature type="domain" description="GGDEF" evidence="1">
    <location>
        <begin position="178"/>
        <end position="312"/>
    </location>
</feature>
<dbReference type="NCBIfam" id="TIGR00254">
    <property type="entry name" value="GGDEF"/>
    <property type="match status" value="1"/>
</dbReference>
<accession>A0A2K9P137</accession>
<name>A0A2K9P137_9FIRM</name>